<dbReference type="InterPro" id="IPR014710">
    <property type="entry name" value="RmlC-like_jellyroll"/>
</dbReference>
<dbReference type="EMBL" id="FOGD01000003">
    <property type="protein sequence ID" value="SEQ94840.1"/>
    <property type="molecule type" value="Genomic_DNA"/>
</dbReference>
<dbReference type="STRING" id="180197.SAMN02982919_01467"/>
<dbReference type="InterPro" id="IPR050397">
    <property type="entry name" value="Env_Response_Regulators"/>
</dbReference>
<feature type="domain" description="Cyclic nucleotide-binding" evidence="1">
    <location>
        <begin position="77"/>
        <end position="197"/>
    </location>
</feature>
<proteinExistence type="predicted"/>
<evidence type="ECO:0000313" key="2">
    <source>
        <dbReference type="EMBL" id="SEQ94840.1"/>
    </source>
</evidence>
<dbReference type="InterPro" id="IPR018490">
    <property type="entry name" value="cNMP-bd_dom_sf"/>
</dbReference>
<dbReference type="Proteomes" id="UP000199766">
    <property type="component" value="Unassembled WGS sequence"/>
</dbReference>
<dbReference type="PANTHER" id="PTHR24567">
    <property type="entry name" value="CRP FAMILY TRANSCRIPTIONAL REGULATORY PROTEIN"/>
    <property type="match status" value="1"/>
</dbReference>
<dbReference type="InterPro" id="IPR000595">
    <property type="entry name" value="cNMP-bd_dom"/>
</dbReference>
<dbReference type="GO" id="GO:0003700">
    <property type="term" value="F:DNA-binding transcription factor activity"/>
    <property type="evidence" value="ECO:0007669"/>
    <property type="project" value="TreeGrafter"/>
</dbReference>
<name>A0A1H9K6R3_9BURK</name>
<protein>
    <submittedName>
        <fullName evidence="2">Cyclic nucleotide-binding domain-containing protein</fullName>
    </submittedName>
</protein>
<sequence>MNGIFNMWRSSAPAKGAAEVADSQDSVFFSTAFSDGTDHSATVAPWEARAVEVGAKRLPSGHSSSKLLQELCAKNKYMAQLPPELTARMGAFFDFAQVPSDREIVRQDEYGNFMFFLLSGTMAVNRVQPWGEKLLLAQTRPGDMIGEMSLLDSGIRFSACTTMTDCEIAVLSAHALDEMMVKDPQLAAALVAVLARKLCLRLRAVSAHLGENQK</sequence>
<keyword evidence="3" id="KW-1185">Reference proteome</keyword>
<dbReference type="Pfam" id="PF00027">
    <property type="entry name" value="cNMP_binding"/>
    <property type="match status" value="1"/>
</dbReference>
<dbReference type="Gene3D" id="2.60.120.10">
    <property type="entry name" value="Jelly Rolls"/>
    <property type="match status" value="1"/>
</dbReference>
<dbReference type="PROSITE" id="PS50042">
    <property type="entry name" value="CNMP_BINDING_3"/>
    <property type="match status" value="1"/>
</dbReference>
<evidence type="ECO:0000259" key="1">
    <source>
        <dbReference type="PROSITE" id="PS50042"/>
    </source>
</evidence>
<dbReference type="OrthoDB" id="8565101at2"/>
<organism evidence="2 3">
    <name type="scientific">Giesbergeria anulus</name>
    <dbReference type="NCBI Taxonomy" id="180197"/>
    <lineage>
        <taxon>Bacteria</taxon>
        <taxon>Pseudomonadati</taxon>
        <taxon>Pseudomonadota</taxon>
        <taxon>Betaproteobacteria</taxon>
        <taxon>Burkholderiales</taxon>
        <taxon>Comamonadaceae</taxon>
        <taxon>Giesbergeria</taxon>
    </lineage>
</organism>
<accession>A0A1H9K6R3</accession>
<dbReference type="RefSeq" id="WP_091455151.1">
    <property type="nucleotide sequence ID" value="NZ_FOGD01000003.1"/>
</dbReference>
<dbReference type="SUPFAM" id="SSF51206">
    <property type="entry name" value="cAMP-binding domain-like"/>
    <property type="match status" value="1"/>
</dbReference>
<dbReference type="SMART" id="SM00100">
    <property type="entry name" value="cNMP"/>
    <property type="match status" value="1"/>
</dbReference>
<dbReference type="CDD" id="cd00038">
    <property type="entry name" value="CAP_ED"/>
    <property type="match status" value="1"/>
</dbReference>
<dbReference type="GO" id="GO:0005829">
    <property type="term" value="C:cytosol"/>
    <property type="evidence" value="ECO:0007669"/>
    <property type="project" value="TreeGrafter"/>
</dbReference>
<dbReference type="PANTHER" id="PTHR24567:SF26">
    <property type="entry name" value="REGULATORY PROTEIN YEIL"/>
    <property type="match status" value="1"/>
</dbReference>
<dbReference type="AlphaFoldDB" id="A0A1H9K6R3"/>
<reference evidence="2 3" key="1">
    <citation type="submission" date="2016-10" db="EMBL/GenBank/DDBJ databases">
        <authorList>
            <person name="de Groot N.N."/>
        </authorList>
    </citation>
    <scope>NUCLEOTIDE SEQUENCE [LARGE SCALE GENOMIC DNA]</scope>
    <source>
        <strain evidence="2 3">ATCC 35958</strain>
    </source>
</reference>
<evidence type="ECO:0000313" key="3">
    <source>
        <dbReference type="Proteomes" id="UP000199766"/>
    </source>
</evidence>
<gene>
    <name evidence="2" type="ORF">SAMN02982919_01467</name>
</gene>